<dbReference type="GO" id="GO:0003887">
    <property type="term" value="F:DNA-directed DNA polymerase activity"/>
    <property type="evidence" value="ECO:0007669"/>
    <property type="project" value="UniProtKB-KW"/>
</dbReference>
<keyword evidence="1" id="KW-0239">DNA-directed DNA polymerase</keyword>
<reference evidence="1 2" key="1">
    <citation type="submission" date="2021-06" db="EMBL/GenBank/DDBJ databases">
        <title>Caerostris darwini draft genome.</title>
        <authorList>
            <person name="Kono N."/>
            <person name="Arakawa K."/>
        </authorList>
    </citation>
    <scope>NUCLEOTIDE SEQUENCE [LARGE SCALE GENOMIC DNA]</scope>
</reference>
<evidence type="ECO:0000313" key="1">
    <source>
        <dbReference type="EMBL" id="GIY48874.1"/>
    </source>
</evidence>
<dbReference type="InterPro" id="IPR043502">
    <property type="entry name" value="DNA/RNA_pol_sf"/>
</dbReference>
<organism evidence="1 2">
    <name type="scientific">Caerostris darwini</name>
    <dbReference type="NCBI Taxonomy" id="1538125"/>
    <lineage>
        <taxon>Eukaryota</taxon>
        <taxon>Metazoa</taxon>
        <taxon>Ecdysozoa</taxon>
        <taxon>Arthropoda</taxon>
        <taxon>Chelicerata</taxon>
        <taxon>Arachnida</taxon>
        <taxon>Araneae</taxon>
        <taxon>Araneomorphae</taxon>
        <taxon>Entelegynae</taxon>
        <taxon>Araneoidea</taxon>
        <taxon>Araneidae</taxon>
        <taxon>Caerostris</taxon>
    </lineage>
</organism>
<dbReference type="EMBL" id="BPLQ01010164">
    <property type="protein sequence ID" value="GIY48874.1"/>
    <property type="molecule type" value="Genomic_DNA"/>
</dbReference>
<keyword evidence="2" id="KW-1185">Reference proteome</keyword>
<accession>A0AAV4TS40</accession>
<comment type="caution">
    <text evidence="1">The sequence shown here is derived from an EMBL/GenBank/DDBJ whole genome shotgun (WGS) entry which is preliminary data.</text>
</comment>
<dbReference type="Proteomes" id="UP001054837">
    <property type="component" value="Unassembled WGS sequence"/>
</dbReference>
<dbReference type="PANTHER" id="PTHR33568:SF3">
    <property type="entry name" value="DNA-DIRECTED DNA POLYMERASE"/>
    <property type="match status" value="1"/>
</dbReference>
<proteinExistence type="predicted"/>
<dbReference type="InterPro" id="IPR023211">
    <property type="entry name" value="DNA_pol_palm_dom_sf"/>
</dbReference>
<dbReference type="SUPFAM" id="SSF56672">
    <property type="entry name" value="DNA/RNA polymerases"/>
    <property type="match status" value="1"/>
</dbReference>
<dbReference type="AlphaFoldDB" id="A0AAV4TS40"/>
<dbReference type="Gene3D" id="3.90.1600.10">
    <property type="entry name" value="Palm domain of DNA polymerase"/>
    <property type="match status" value="1"/>
</dbReference>
<feature type="non-terminal residue" evidence="1">
    <location>
        <position position="161"/>
    </location>
</feature>
<dbReference type="PANTHER" id="PTHR33568">
    <property type="entry name" value="DNA POLYMERASE"/>
    <property type="match status" value="1"/>
</dbReference>
<keyword evidence="1" id="KW-0548">Nucleotidyltransferase</keyword>
<gene>
    <name evidence="1" type="primary">AVEN_218220_1</name>
    <name evidence="1" type="ORF">CDAR_440391</name>
</gene>
<name>A0AAV4TS40_9ARAC</name>
<protein>
    <submittedName>
        <fullName evidence="1">DNA-directed DNA polymerase</fullName>
    </submittedName>
</protein>
<sequence length="161" mass="17994">MQQTVIAHSDVARSLIGTRVSEEVKLPKSNGYIIAELLSPQLGLVSLFSIFFNLSIYQPSEELAAIQWQSGKDFVNQDTSAIIFIASFPRAWTRLKLYQEMDELGENVLYHDADSIIYASDGMNDPPLENFLGEFTVELEIDDLTTFASGGPKNYGHKTKN</sequence>
<keyword evidence="1" id="KW-0808">Transferase</keyword>
<evidence type="ECO:0000313" key="2">
    <source>
        <dbReference type="Proteomes" id="UP001054837"/>
    </source>
</evidence>